<dbReference type="PANTHER" id="PTHR47038:SF6">
    <property type="entry name" value="C2 DOMAIN-CONTAINING PROTEIN"/>
    <property type="match status" value="1"/>
</dbReference>
<evidence type="ECO:0000313" key="8">
    <source>
        <dbReference type="EMBL" id="KAF3492758.1"/>
    </source>
</evidence>
<dbReference type="Gene3D" id="2.30.29.30">
    <property type="entry name" value="Pleckstrin-homology domain (PH domain)/Phosphotyrosine-binding domain (PTB)"/>
    <property type="match status" value="1"/>
</dbReference>
<gene>
    <name evidence="8" type="ORF">DY000_02056641</name>
</gene>
<dbReference type="InterPro" id="IPR000008">
    <property type="entry name" value="C2_dom"/>
</dbReference>
<reference evidence="8 9" key="1">
    <citation type="journal article" date="2020" name="BMC Genomics">
        <title>Intraspecific diversification of the crop wild relative Brassica cretica Lam. using demographic model selection.</title>
        <authorList>
            <person name="Kioukis A."/>
            <person name="Michalopoulou V.A."/>
            <person name="Briers L."/>
            <person name="Pirintsos S."/>
            <person name="Studholme D.J."/>
            <person name="Pavlidis P."/>
            <person name="Sarris P.F."/>
        </authorList>
    </citation>
    <scope>NUCLEOTIDE SEQUENCE [LARGE SCALE GENOMIC DNA]</scope>
    <source>
        <strain evidence="9">cv. PFS-1207/04</strain>
    </source>
</reference>
<keyword evidence="3 6" id="KW-1133">Transmembrane helix</keyword>
<dbReference type="SMART" id="SM00568">
    <property type="entry name" value="GRAM"/>
    <property type="match status" value="1"/>
</dbReference>
<dbReference type="InterPro" id="IPR031968">
    <property type="entry name" value="VASt"/>
</dbReference>
<dbReference type="InterPro" id="IPR035892">
    <property type="entry name" value="C2_domain_sf"/>
</dbReference>
<dbReference type="PANTHER" id="PTHR47038">
    <property type="entry name" value="BAG-ASSOCIATED GRAM PROTEIN 1"/>
    <property type="match status" value="1"/>
</dbReference>
<dbReference type="CDD" id="cd00030">
    <property type="entry name" value="C2"/>
    <property type="match status" value="1"/>
</dbReference>
<evidence type="ECO:0000256" key="2">
    <source>
        <dbReference type="ARBA" id="ARBA00022692"/>
    </source>
</evidence>
<evidence type="ECO:0000256" key="5">
    <source>
        <dbReference type="SAM" id="MobiDB-lite"/>
    </source>
</evidence>
<sequence length="618" mass="69425">MVQSAVEFLVPSTWEIEVAVAASAFLIASYWLFAYRVGGDDDVGFDPSRNPDDSGDAMFDKDKVLILKLSDRTVERRRHSDKCSVHYQGNVLSETGSSAFHYPTAIILAKKNAHVVAIPPRSFFSTTTILHRKRKKKKMYIGGMVVEVVTLWDCLMYLFTCCYSSMVPGSRNPMWGEEFNFPTDELPVKIKVTIHDWDIIWKSTVLGSVYISVEREGQTGPVWHSLDSPSGQVCLNINAVKLPVNASRAITGYAGARRRVTLDQQGPTIVHLKPGPLQTIFDLLPDEVVEHSYSCALERSFLYHGRIYVSAWHICFHSNVFSKQMKVSASIESEFYESMVITFSLSHSARSQHAVINPAITIILRMGAGGHGVPPLGTPDGRVRYKFASFWNRNHTLKALQRRVNNYHAMLEVEKKERAESALRAHSSSKRGGGKVQVKAPVDIAAVPVKLQAFIKEEVLVAIYNIEPWHTAEEYDGQVREIKFRSICNSPMCPPDTAVTEWQHVVLSPDKKTLVFETVQQPHDVPFGSYFEVHCRWRLEVKEETSSVLDVRVGVHFKKWCLMQSKIKSGAIDEYKKEVEVMLEVALSHLKSHSSSSSRGDTDKNSASSLPPIPENTS</sequence>
<dbReference type="Proteomes" id="UP000266723">
    <property type="component" value="Unassembled WGS sequence"/>
</dbReference>
<dbReference type="Pfam" id="PF16016">
    <property type="entry name" value="VASt"/>
    <property type="match status" value="1"/>
</dbReference>
<proteinExistence type="predicted"/>
<evidence type="ECO:0000256" key="6">
    <source>
        <dbReference type="SAM" id="Phobius"/>
    </source>
</evidence>
<evidence type="ECO:0000259" key="7">
    <source>
        <dbReference type="PROSITE" id="PS51778"/>
    </source>
</evidence>
<dbReference type="PROSITE" id="PS51778">
    <property type="entry name" value="VAST"/>
    <property type="match status" value="1"/>
</dbReference>
<evidence type="ECO:0000256" key="4">
    <source>
        <dbReference type="ARBA" id="ARBA00023136"/>
    </source>
</evidence>
<accession>A0ABQ7A509</accession>
<dbReference type="Pfam" id="PF00168">
    <property type="entry name" value="C2"/>
    <property type="match status" value="1"/>
</dbReference>
<dbReference type="SUPFAM" id="SSF49562">
    <property type="entry name" value="C2 domain (Calcium/lipid-binding domain, CaLB)"/>
    <property type="match status" value="1"/>
</dbReference>
<dbReference type="InterPro" id="IPR004182">
    <property type="entry name" value="GRAM"/>
</dbReference>
<dbReference type="InterPro" id="IPR044655">
    <property type="entry name" value="BAGP1-like"/>
</dbReference>
<dbReference type="Pfam" id="PF02893">
    <property type="entry name" value="GRAM"/>
    <property type="match status" value="1"/>
</dbReference>
<evidence type="ECO:0000256" key="1">
    <source>
        <dbReference type="ARBA" id="ARBA00004167"/>
    </source>
</evidence>
<keyword evidence="2 6" id="KW-0812">Transmembrane</keyword>
<feature type="domain" description="VASt" evidence="7">
    <location>
        <begin position="406"/>
        <end position="594"/>
    </location>
</feature>
<evidence type="ECO:0000256" key="3">
    <source>
        <dbReference type="ARBA" id="ARBA00022989"/>
    </source>
</evidence>
<dbReference type="InterPro" id="IPR011993">
    <property type="entry name" value="PH-like_dom_sf"/>
</dbReference>
<keyword evidence="4 6" id="KW-0472">Membrane</keyword>
<organism evidence="8 9">
    <name type="scientific">Brassica cretica</name>
    <name type="common">Mustard</name>
    <dbReference type="NCBI Taxonomy" id="69181"/>
    <lineage>
        <taxon>Eukaryota</taxon>
        <taxon>Viridiplantae</taxon>
        <taxon>Streptophyta</taxon>
        <taxon>Embryophyta</taxon>
        <taxon>Tracheophyta</taxon>
        <taxon>Spermatophyta</taxon>
        <taxon>Magnoliopsida</taxon>
        <taxon>eudicotyledons</taxon>
        <taxon>Gunneridae</taxon>
        <taxon>Pentapetalae</taxon>
        <taxon>rosids</taxon>
        <taxon>malvids</taxon>
        <taxon>Brassicales</taxon>
        <taxon>Brassicaceae</taxon>
        <taxon>Brassiceae</taxon>
        <taxon>Brassica</taxon>
    </lineage>
</organism>
<keyword evidence="9" id="KW-1185">Reference proteome</keyword>
<protein>
    <recommendedName>
        <fullName evidence="7">VASt domain-containing protein</fullName>
    </recommendedName>
</protein>
<dbReference type="EMBL" id="QGKV02002055">
    <property type="protein sequence ID" value="KAF3492758.1"/>
    <property type="molecule type" value="Genomic_DNA"/>
</dbReference>
<feature type="transmembrane region" description="Helical" evidence="6">
    <location>
        <begin position="139"/>
        <end position="159"/>
    </location>
</feature>
<feature type="region of interest" description="Disordered" evidence="5">
    <location>
        <begin position="591"/>
        <end position="618"/>
    </location>
</feature>
<comment type="caution">
    <text evidence="8">The sequence shown here is derived from an EMBL/GenBank/DDBJ whole genome shotgun (WGS) entry which is preliminary data.</text>
</comment>
<evidence type="ECO:0000313" key="9">
    <source>
        <dbReference type="Proteomes" id="UP000266723"/>
    </source>
</evidence>
<dbReference type="Gene3D" id="2.60.40.150">
    <property type="entry name" value="C2 domain"/>
    <property type="match status" value="1"/>
</dbReference>
<feature type="transmembrane region" description="Helical" evidence="6">
    <location>
        <begin position="12"/>
        <end position="33"/>
    </location>
</feature>
<comment type="subcellular location">
    <subcellularLocation>
        <location evidence="1">Membrane</location>
        <topology evidence="1">Single-pass membrane protein</topology>
    </subcellularLocation>
</comment>
<name>A0ABQ7A509_BRACR</name>